<keyword evidence="4 14" id="KW-1134">Transmembrane beta strand</keyword>
<evidence type="ECO:0000259" key="17">
    <source>
        <dbReference type="Pfam" id="PF00593"/>
    </source>
</evidence>
<feature type="signal peptide" evidence="16">
    <location>
        <begin position="1"/>
        <end position="20"/>
    </location>
</feature>
<dbReference type="Pfam" id="PF13620">
    <property type="entry name" value="CarboxypepD_reg"/>
    <property type="match status" value="1"/>
</dbReference>
<dbReference type="Gene3D" id="2.60.40.1120">
    <property type="entry name" value="Carboxypeptidase-like, regulatory domain"/>
    <property type="match status" value="1"/>
</dbReference>
<keyword evidence="12" id="KW-0675">Receptor</keyword>
<keyword evidence="11 14" id="KW-0472">Membrane</keyword>
<dbReference type="InterPro" id="IPR013784">
    <property type="entry name" value="Carb-bd-like_fold"/>
</dbReference>
<comment type="subcellular location">
    <subcellularLocation>
        <location evidence="1 14">Cell outer membrane</location>
        <topology evidence="1 14">Multi-pass membrane protein</topology>
    </subcellularLocation>
</comment>
<keyword evidence="20" id="KW-1185">Reference proteome</keyword>
<dbReference type="CDD" id="cd01347">
    <property type="entry name" value="ligand_gated_channel"/>
    <property type="match status" value="1"/>
</dbReference>
<accession>A0A1N6DJ76</accession>
<evidence type="ECO:0000256" key="7">
    <source>
        <dbReference type="ARBA" id="ARBA00022729"/>
    </source>
</evidence>
<dbReference type="GO" id="GO:0015344">
    <property type="term" value="F:siderophore uptake transmembrane transporter activity"/>
    <property type="evidence" value="ECO:0007669"/>
    <property type="project" value="TreeGrafter"/>
</dbReference>
<dbReference type="SUPFAM" id="SSF56935">
    <property type="entry name" value="Porins"/>
    <property type="match status" value="1"/>
</dbReference>
<dbReference type="Gene3D" id="2.40.170.20">
    <property type="entry name" value="TonB-dependent receptor, beta-barrel domain"/>
    <property type="match status" value="1"/>
</dbReference>
<evidence type="ECO:0000256" key="15">
    <source>
        <dbReference type="RuleBase" id="RU003357"/>
    </source>
</evidence>
<keyword evidence="8" id="KW-0408">Iron</keyword>
<reference evidence="19 20" key="1">
    <citation type="submission" date="2016-11" db="EMBL/GenBank/DDBJ databases">
        <authorList>
            <person name="Jaros S."/>
            <person name="Januszkiewicz K."/>
            <person name="Wedrychowicz H."/>
        </authorList>
    </citation>
    <scope>NUCLEOTIDE SEQUENCE [LARGE SCALE GENOMIC DNA]</scope>
    <source>
        <strain evidence="19 20">DSM 24787</strain>
    </source>
</reference>
<keyword evidence="10 15" id="KW-0798">TonB box</keyword>
<dbReference type="Proteomes" id="UP000185003">
    <property type="component" value="Unassembled WGS sequence"/>
</dbReference>
<dbReference type="InterPro" id="IPR012910">
    <property type="entry name" value="Plug_dom"/>
</dbReference>
<comment type="similarity">
    <text evidence="2 14 15">Belongs to the TonB-dependent receptor family.</text>
</comment>
<sequence>MIKRLLFLISFLFSVTALFAQTTGSIKGKLTTGDGQPGAYVTVRIDRSNKGAISNEKGEYIIKNVKPGNWTLKISAVDAVAQDQAVTVAAGQTATVDFVLNSNAAQLHEVTISDKASRRETRTVAKLPLKNLENPQVYTSVSAELMKQQGVTNFDDAMRNVPGLSRTWESTGRGGDGGTYFSLRGFEAQPNLINGLPGLTSGNLDPAGIEEIQVMKGPSGTLFGGSFYGYGGIINTITKKPYYKFGGEVAYNIGSFDLHRLTVDVNTPLSKTKKIAMRVNAALHTEGSFQDAGNKKSFYIAPSFVYEVNNRLKFDLMVEVLEEKRAAPPVFFHSNRFDPLHAKTIEAFNLNNKLSFTSNDLTIRNPRTNVQGQMQYKLSQQWNSQTVVSYGTVKSDGIYTYIWDDSVPDDNWYGQDFHNENQHTKTLDIQQNFNGDFKIGNMRNRLLVGLDYFNRSVRDNGSGWATGRLVTPQGDVAASAPYPAPVPLNRYSIDTLLASSGSSLSKRVNSSYSAYASNVLNLTPGLMVMVSLRADYFDTKDDKNTPDDDEGYSQFAVSPKFGVVYQPVLDKVSIFANYMNAFINVAPADVFDADGNKIGIKSFKPEHANQWEGGVKANLLDDKLQATVSVYNTKVSNRVIPDGAYNSRQGGAVRSKGIEFDINANPAPGLNLVAGYSHIDIKVVEGDPDDFYSEPGRAPGGQGPQNLANLWATYKFTHGALKDFGLGLGGNYGSKYRVIDNSKTGVFDLPSYALLNGSVFYNSKKIRVAVNVNNITGETWYIGYWSVNPQKPRNFVASLAYKF</sequence>
<evidence type="ECO:0000256" key="9">
    <source>
        <dbReference type="ARBA" id="ARBA00023065"/>
    </source>
</evidence>
<dbReference type="GO" id="GO:0038023">
    <property type="term" value="F:signaling receptor activity"/>
    <property type="evidence" value="ECO:0007669"/>
    <property type="project" value="InterPro"/>
</dbReference>
<feature type="domain" description="TonB-dependent receptor plug" evidence="18">
    <location>
        <begin position="132"/>
        <end position="225"/>
    </location>
</feature>
<dbReference type="Pfam" id="PF00593">
    <property type="entry name" value="TonB_dep_Rec_b-barrel"/>
    <property type="match status" value="1"/>
</dbReference>
<keyword evidence="7 16" id="KW-0732">Signal</keyword>
<dbReference type="NCBIfam" id="TIGR01783">
    <property type="entry name" value="TonB-siderophor"/>
    <property type="match status" value="1"/>
</dbReference>
<evidence type="ECO:0000259" key="18">
    <source>
        <dbReference type="Pfam" id="PF07715"/>
    </source>
</evidence>
<dbReference type="GO" id="GO:0009279">
    <property type="term" value="C:cell outer membrane"/>
    <property type="evidence" value="ECO:0007669"/>
    <property type="project" value="UniProtKB-SubCell"/>
</dbReference>
<evidence type="ECO:0000256" key="1">
    <source>
        <dbReference type="ARBA" id="ARBA00004571"/>
    </source>
</evidence>
<dbReference type="PROSITE" id="PS01156">
    <property type="entry name" value="TONB_DEPENDENT_REC_2"/>
    <property type="match status" value="1"/>
</dbReference>
<dbReference type="Pfam" id="PF07715">
    <property type="entry name" value="Plug"/>
    <property type="match status" value="1"/>
</dbReference>
<keyword evidence="13 14" id="KW-0998">Cell outer membrane</keyword>
<evidence type="ECO:0000313" key="19">
    <source>
        <dbReference type="EMBL" id="SIN70879.1"/>
    </source>
</evidence>
<evidence type="ECO:0000256" key="5">
    <source>
        <dbReference type="ARBA" id="ARBA00022496"/>
    </source>
</evidence>
<evidence type="ECO:0000256" key="14">
    <source>
        <dbReference type="PROSITE-ProRule" id="PRU01360"/>
    </source>
</evidence>
<evidence type="ECO:0000256" key="16">
    <source>
        <dbReference type="SAM" id="SignalP"/>
    </source>
</evidence>
<dbReference type="OrthoDB" id="9758472at2"/>
<feature type="domain" description="TonB-dependent receptor-like beta-barrel" evidence="17">
    <location>
        <begin position="351"/>
        <end position="775"/>
    </location>
</feature>
<dbReference type="GO" id="GO:0030246">
    <property type="term" value="F:carbohydrate binding"/>
    <property type="evidence" value="ECO:0007669"/>
    <property type="project" value="InterPro"/>
</dbReference>
<evidence type="ECO:0000256" key="12">
    <source>
        <dbReference type="ARBA" id="ARBA00023170"/>
    </source>
</evidence>
<dbReference type="PROSITE" id="PS52016">
    <property type="entry name" value="TONB_DEPENDENT_REC_3"/>
    <property type="match status" value="1"/>
</dbReference>
<dbReference type="STRING" id="536979.SAMN04488055_0812"/>
<evidence type="ECO:0000256" key="3">
    <source>
        <dbReference type="ARBA" id="ARBA00022448"/>
    </source>
</evidence>
<dbReference type="PANTHER" id="PTHR32552:SF68">
    <property type="entry name" value="FERRICHROME OUTER MEMBRANE TRANSPORTER_PHAGE RECEPTOR"/>
    <property type="match status" value="1"/>
</dbReference>
<evidence type="ECO:0000256" key="13">
    <source>
        <dbReference type="ARBA" id="ARBA00023237"/>
    </source>
</evidence>
<keyword evidence="6 14" id="KW-0812">Transmembrane</keyword>
<protein>
    <submittedName>
        <fullName evidence="19">Iron complex outermembrane recepter protein</fullName>
    </submittedName>
</protein>
<dbReference type="InterPro" id="IPR036942">
    <property type="entry name" value="Beta-barrel_TonB_sf"/>
</dbReference>
<dbReference type="InterPro" id="IPR039426">
    <property type="entry name" value="TonB-dep_rcpt-like"/>
</dbReference>
<proteinExistence type="inferred from homology"/>
<evidence type="ECO:0000256" key="6">
    <source>
        <dbReference type="ARBA" id="ARBA00022692"/>
    </source>
</evidence>
<gene>
    <name evidence="19" type="ORF">SAMN04488055_0812</name>
</gene>
<keyword evidence="9" id="KW-0406">Ion transport</keyword>
<dbReference type="SUPFAM" id="SSF49452">
    <property type="entry name" value="Starch-binding domain-like"/>
    <property type="match status" value="1"/>
</dbReference>
<organism evidence="19 20">
    <name type="scientific">Chitinophaga niabensis</name>
    <dbReference type="NCBI Taxonomy" id="536979"/>
    <lineage>
        <taxon>Bacteria</taxon>
        <taxon>Pseudomonadati</taxon>
        <taxon>Bacteroidota</taxon>
        <taxon>Chitinophagia</taxon>
        <taxon>Chitinophagales</taxon>
        <taxon>Chitinophagaceae</taxon>
        <taxon>Chitinophaga</taxon>
    </lineage>
</organism>
<evidence type="ECO:0000256" key="10">
    <source>
        <dbReference type="ARBA" id="ARBA00023077"/>
    </source>
</evidence>
<dbReference type="EMBL" id="FSRA01000001">
    <property type="protein sequence ID" value="SIN70879.1"/>
    <property type="molecule type" value="Genomic_DNA"/>
</dbReference>
<keyword evidence="3 14" id="KW-0813">Transport</keyword>
<evidence type="ECO:0000256" key="8">
    <source>
        <dbReference type="ARBA" id="ARBA00023004"/>
    </source>
</evidence>
<dbReference type="InterPro" id="IPR010105">
    <property type="entry name" value="TonB_sidphr_rcpt"/>
</dbReference>
<evidence type="ECO:0000313" key="20">
    <source>
        <dbReference type="Proteomes" id="UP000185003"/>
    </source>
</evidence>
<dbReference type="GO" id="GO:0015891">
    <property type="term" value="P:siderophore transport"/>
    <property type="evidence" value="ECO:0007669"/>
    <property type="project" value="InterPro"/>
</dbReference>
<evidence type="ECO:0000256" key="2">
    <source>
        <dbReference type="ARBA" id="ARBA00009810"/>
    </source>
</evidence>
<evidence type="ECO:0000256" key="4">
    <source>
        <dbReference type="ARBA" id="ARBA00022452"/>
    </source>
</evidence>
<name>A0A1N6DJ76_9BACT</name>
<dbReference type="RefSeq" id="WP_074238021.1">
    <property type="nucleotide sequence ID" value="NZ_FSRA01000001.1"/>
</dbReference>
<feature type="chain" id="PRO_5009935472" evidence="16">
    <location>
        <begin position="21"/>
        <end position="803"/>
    </location>
</feature>
<dbReference type="Gene3D" id="2.170.130.10">
    <property type="entry name" value="TonB-dependent receptor, plug domain"/>
    <property type="match status" value="1"/>
</dbReference>
<dbReference type="PANTHER" id="PTHR32552">
    <property type="entry name" value="FERRICHROME IRON RECEPTOR-RELATED"/>
    <property type="match status" value="1"/>
</dbReference>
<dbReference type="AlphaFoldDB" id="A0A1N6DJ76"/>
<keyword evidence="5" id="KW-0410">Iron transport</keyword>
<dbReference type="InterPro" id="IPR010917">
    <property type="entry name" value="TonB_rcpt_CS"/>
</dbReference>
<dbReference type="InterPro" id="IPR037066">
    <property type="entry name" value="Plug_dom_sf"/>
</dbReference>
<dbReference type="InterPro" id="IPR000531">
    <property type="entry name" value="Beta-barrel_TonB"/>
</dbReference>
<evidence type="ECO:0000256" key="11">
    <source>
        <dbReference type="ARBA" id="ARBA00023136"/>
    </source>
</evidence>